<feature type="non-terminal residue" evidence="2">
    <location>
        <position position="1"/>
    </location>
</feature>
<evidence type="ECO:0000313" key="2">
    <source>
        <dbReference type="EMBL" id="GFD23565.1"/>
    </source>
</evidence>
<evidence type="ECO:0000256" key="1">
    <source>
        <dbReference type="SAM" id="MobiDB-lite"/>
    </source>
</evidence>
<reference evidence="2" key="1">
    <citation type="journal article" date="2019" name="Sci. Rep.">
        <title>Draft genome of Tanacetum cinerariifolium, the natural source of mosquito coil.</title>
        <authorList>
            <person name="Yamashiro T."/>
            <person name="Shiraishi A."/>
            <person name="Satake H."/>
            <person name="Nakayama K."/>
        </authorList>
    </citation>
    <scope>NUCLEOTIDE SEQUENCE</scope>
</reference>
<organism evidence="2">
    <name type="scientific">Tanacetum cinerariifolium</name>
    <name type="common">Dalmatian daisy</name>
    <name type="synonym">Chrysanthemum cinerariifolium</name>
    <dbReference type="NCBI Taxonomy" id="118510"/>
    <lineage>
        <taxon>Eukaryota</taxon>
        <taxon>Viridiplantae</taxon>
        <taxon>Streptophyta</taxon>
        <taxon>Embryophyta</taxon>
        <taxon>Tracheophyta</taxon>
        <taxon>Spermatophyta</taxon>
        <taxon>Magnoliopsida</taxon>
        <taxon>eudicotyledons</taxon>
        <taxon>Gunneridae</taxon>
        <taxon>Pentapetalae</taxon>
        <taxon>asterids</taxon>
        <taxon>campanulids</taxon>
        <taxon>Asterales</taxon>
        <taxon>Asteraceae</taxon>
        <taxon>Asteroideae</taxon>
        <taxon>Anthemideae</taxon>
        <taxon>Anthemidinae</taxon>
        <taxon>Tanacetum</taxon>
    </lineage>
</organism>
<name>A0A699UKZ2_TANCI</name>
<sequence>DEHVEDVTAGDDAQGDDTAAHGEVPTITQEPSIPSPTPPTPPPQPPQDLPSTSQVQHTPP</sequence>
<comment type="caution">
    <text evidence="2">The sequence shown here is derived from an EMBL/GenBank/DDBJ whole genome shotgun (WGS) entry which is preliminary data.</text>
</comment>
<feature type="region of interest" description="Disordered" evidence="1">
    <location>
        <begin position="1"/>
        <end position="60"/>
    </location>
</feature>
<proteinExistence type="predicted"/>
<gene>
    <name evidence="2" type="ORF">Tci_895534</name>
</gene>
<dbReference type="AlphaFoldDB" id="A0A699UKZ2"/>
<feature type="compositionally biased region" description="Pro residues" evidence="1">
    <location>
        <begin position="33"/>
        <end position="48"/>
    </location>
</feature>
<protein>
    <submittedName>
        <fullName evidence="2">Uncharacterized protein</fullName>
    </submittedName>
</protein>
<dbReference type="EMBL" id="BKCJ011345756">
    <property type="protein sequence ID" value="GFD23565.1"/>
    <property type="molecule type" value="Genomic_DNA"/>
</dbReference>
<accession>A0A699UKZ2</accession>